<feature type="compositionally biased region" description="Gly residues" evidence="1">
    <location>
        <begin position="567"/>
        <end position="580"/>
    </location>
</feature>
<gene>
    <name evidence="3" type="ORF">SAMN04489832_7062</name>
</gene>
<protein>
    <submittedName>
        <fullName evidence="3">Collagen, type I/II/III/V/XI/XXIV/XXVII, alpha</fullName>
    </submittedName>
</protein>
<feature type="compositionally biased region" description="Basic and acidic residues" evidence="1">
    <location>
        <begin position="297"/>
        <end position="309"/>
    </location>
</feature>
<keyword evidence="4" id="KW-1185">Reference proteome</keyword>
<name>A0A1N6BB24_9ACTN</name>
<feature type="transmembrane region" description="Helical" evidence="2">
    <location>
        <begin position="800"/>
        <end position="820"/>
    </location>
</feature>
<feature type="compositionally biased region" description="Low complexity" evidence="1">
    <location>
        <begin position="659"/>
        <end position="674"/>
    </location>
</feature>
<feature type="compositionally biased region" description="Low complexity" evidence="1">
    <location>
        <begin position="205"/>
        <end position="228"/>
    </location>
</feature>
<feature type="compositionally biased region" description="Low complexity" evidence="1">
    <location>
        <begin position="685"/>
        <end position="705"/>
    </location>
</feature>
<keyword evidence="2" id="KW-1133">Transmembrane helix</keyword>
<dbReference type="AlphaFoldDB" id="A0A1N6BB24"/>
<feature type="compositionally biased region" description="Pro residues" evidence="1">
    <location>
        <begin position="234"/>
        <end position="251"/>
    </location>
</feature>
<feature type="compositionally biased region" description="Pro residues" evidence="1">
    <location>
        <begin position="72"/>
        <end position="86"/>
    </location>
</feature>
<sequence>MKSRGADRPDEGPDERRESRAKGRRWGRGRAEAEPEAPVPGEEFGWIDDLRSAKQQRGELGPDGAPAEPAGPRGPAPVSPDVPAPPARRGDTDGAAGRRPVDGPWPGESPPQPGRRSDERPATDRPRPAAGAAVPGQPPRRGTVPVPGTGPRAAGPPPAPGTGAARPVGGDPAGPPGPRPTSGAPAGPTRSRPAAVPPGAPAGPPTSGTPTGRRPAAAPAGRADAMPPLRRPDAAPPGRRPGPEPTEPGRPLPADGRPAGRRATGPAPDPARMAAASGPARFDAPPAGATPPVPDGLRPDPAVDRDPRTARRRPGPVDPGAPEPSGRGPTAPARPAVGGRRRAAEPAAPVVPRSGNEPQLPDASTGHTGGTPTVGPADGTGRRRAVPDEQGRRAPAGGEPRADRPERPADWLRQAGRLPHTDPALPVVNRRGSTPPAAERRSAPPAGADLTGGSPGPLAVPDPAAERAAGRRSAGPPPDPGVDASTGRRAALPGTPESTGEQPSGGLTYPPAVGERPTGRRGAPGNTSDPSGRRRRPAAEPGNDGPAGPGRPGAAGNRGDDPYADPAGGGRPAAGGGPAGPGAPARGAARTTPPGRARPAPGDAPVSGAGRRGPDGPPRPGPGAEAAARGAARPDGAARAAVAPGAGPDGSPRPRPDGPARAAVRPPGVAQPPVGDERAGGEAGSGPAAPAVARAGAPAVRPTPADRAAGRALPPHREPGRPEPTGVAPVPPPARAGEPVAVARAAAAVPPPAGAMDRPTPEPAAGPALRAPGQDVSDDDAAAPGARSELRRQSRERRRLRAAVLALVSVVLLGAVPLFFGVRTLSRDPVFDNLDQLNVPGWAAAKTVDDVSGSRWCLLDCRLRERTVTSEKSPEETAQVYESALRQDGWQPWKVARCPEQETKGSYTCWRRDELTLDLWVREPTCVPPPVDGEPAIVPSPEPSAAAAECAGSLVSVKVRNAIDDERTRPQPSTDPSLTGEDPFPTVSADPLGELTPSPS</sequence>
<evidence type="ECO:0000256" key="1">
    <source>
        <dbReference type="SAM" id="MobiDB-lite"/>
    </source>
</evidence>
<feature type="compositionally biased region" description="Basic and acidic residues" evidence="1">
    <location>
        <begin position="115"/>
        <end position="127"/>
    </location>
</feature>
<feature type="compositionally biased region" description="Pro residues" evidence="1">
    <location>
        <begin position="195"/>
        <end position="204"/>
    </location>
</feature>
<keyword evidence="2" id="KW-0812">Transmembrane</keyword>
<evidence type="ECO:0000256" key="2">
    <source>
        <dbReference type="SAM" id="Phobius"/>
    </source>
</evidence>
<keyword evidence="3" id="KW-0176">Collagen</keyword>
<feature type="region of interest" description="Disordered" evidence="1">
    <location>
        <begin position="1"/>
        <end position="795"/>
    </location>
</feature>
<feature type="compositionally biased region" description="Low complexity" evidence="1">
    <location>
        <begin position="326"/>
        <end position="338"/>
    </location>
</feature>
<proteinExistence type="predicted"/>
<organism evidence="3 4">
    <name type="scientific">Micromonospora cremea</name>
    <dbReference type="NCBI Taxonomy" id="709881"/>
    <lineage>
        <taxon>Bacteria</taxon>
        <taxon>Bacillati</taxon>
        <taxon>Actinomycetota</taxon>
        <taxon>Actinomycetes</taxon>
        <taxon>Micromonosporales</taxon>
        <taxon>Micromonosporaceae</taxon>
        <taxon>Micromonospora</taxon>
    </lineage>
</organism>
<feature type="compositionally biased region" description="Basic and acidic residues" evidence="1">
    <location>
        <begin position="1"/>
        <end position="21"/>
    </location>
</feature>
<feature type="compositionally biased region" description="Basic and acidic residues" evidence="1">
    <location>
        <begin position="400"/>
        <end position="410"/>
    </location>
</feature>
<feature type="compositionally biased region" description="Low complexity" evidence="1">
    <location>
        <begin position="582"/>
        <end position="609"/>
    </location>
</feature>
<feature type="compositionally biased region" description="Low complexity" evidence="1">
    <location>
        <begin position="161"/>
        <end position="170"/>
    </location>
</feature>
<dbReference type="EMBL" id="FSQT01000002">
    <property type="protein sequence ID" value="SIN43458.1"/>
    <property type="molecule type" value="Genomic_DNA"/>
</dbReference>
<accession>A0A1N6BB24</accession>
<dbReference type="STRING" id="709881.SAMN04489832_7062"/>
<feature type="compositionally biased region" description="Low complexity" evidence="1">
    <location>
        <begin position="180"/>
        <end position="194"/>
    </location>
</feature>
<reference evidence="4" key="1">
    <citation type="submission" date="2016-12" db="EMBL/GenBank/DDBJ databases">
        <authorList>
            <person name="Varghese N."/>
            <person name="Submissions S."/>
        </authorList>
    </citation>
    <scope>NUCLEOTIDE SEQUENCE [LARGE SCALE GENOMIC DNA]</scope>
    <source>
        <strain evidence="4">DSM 45599</strain>
    </source>
</reference>
<evidence type="ECO:0000313" key="3">
    <source>
        <dbReference type="EMBL" id="SIN43458.1"/>
    </source>
</evidence>
<feature type="compositionally biased region" description="Low complexity" evidence="1">
    <location>
        <begin position="735"/>
        <end position="748"/>
    </location>
</feature>
<keyword evidence="2" id="KW-0472">Membrane</keyword>
<feature type="compositionally biased region" description="Low complexity" evidence="1">
    <location>
        <begin position="128"/>
        <end position="153"/>
    </location>
</feature>
<feature type="compositionally biased region" description="Low complexity" evidence="1">
    <location>
        <begin position="62"/>
        <end position="71"/>
    </location>
</feature>
<feature type="region of interest" description="Disordered" evidence="1">
    <location>
        <begin position="960"/>
        <end position="1000"/>
    </location>
</feature>
<feature type="compositionally biased region" description="Low complexity" evidence="1">
    <location>
        <begin position="622"/>
        <end position="650"/>
    </location>
</feature>
<evidence type="ECO:0000313" key="4">
    <source>
        <dbReference type="Proteomes" id="UP000185124"/>
    </source>
</evidence>
<dbReference type="Proteomes" id="UP000185124">
    <property type="component" value="Unassembled WGS sequence"/>
</dbReference>